<comment type="catalytic activity">
    <reaction evidence="1 11">
        <text>[(1-&gt;4)-alpha-D-glucosyl](n) + ADP-alpha-D-glucose = [(1-&gt;4)-alpha-D-glucosyl](n+1) + ADP + H(+)</text>
        <dbReference type="Rhea" id="RHEA:18189"/>
        <dbReference type="Rhea" id="RHEA-COMP:9584"/>
        <dbReference type="Rhea" id="RHEA-COMP:9587"/>
        <dbReference type="ChEBI" id="CHEBI:15378"/>
        <dbReference type="ChEBI" id="CHEBI:15444"/>
        <dbReference type="ChEBI" id="CHEBI:57498"/>
        <dbReference type="ChEBI" id="CHEBI:456216"/>
        <dbReference type="EC" id="2.4.1.21"/>
    </reaction>
</comment>
<dbReference type="AlphaFoldDB" id="A0A918N5A9"/>
<evidence type="ECO:0000259" key="13">
    <source>
        <dbReference type="Pfam" id="PF08323"/>
    </source>
</evidence>
<accession>A0A918N5A9</accession>
<dbReference type="GO" id="GO:0004373">
    <property type="term" value="F:alpha-1,4-glucan glucosyltransferase (UDP-glucose donor) activity"/>
    <property type="evidence" value="ECO:0007669"/>
    <property type="project" value="InterPro"/>
</dbReference>
<feature type="domain" description="Starch synthase catalytic" evidence="13">
    <location>
        <begin position="9"/>
        <end position="246"/>
    </location>
</feature>
<evidence type="ECO:0000256" key="1">
    <source>
        <dbReference type="ARBA" id="ARBA00001478"/>
    </source>
</evidence>
<evidence type="ECO:0000313" key="14">
    <source>
        <dbReference type="EMBL" id="GGX38366.1"/>
    </source>
</evidence>
<keyword evidence="15" id="KW-1185">Reference proteome</keyword>
<protein>
    <recommendedName>
        <fullName evidence="6 11">Glycogen synthase</fullName>
        <ecNumber evidence="5 11">2.4.1.21</ecNumber>
    </recommendedName>
    <alternativeName>
        <fullName evidence="10 11">Starch [bacterial glycogen] synthase</fullName>
    </alternativeName>
</protein>
<organism evidence="14 15">
    <name type="scientific">Saccharospirillum salsuginis</name>
    <dbReference type="NCBI Taxonomy" id="418750"/>
    <lineage>
        <taxon>Bacteria</taxon>
        <taxon>Pseudomonadati</taxon>
        <taxon>Pseudomonadota</taxon>
        <taxon>Gammaproteobacteria</taxon>
        <taxon>Oceanospirillales</taxon>
        <taxon>Saccharospirillaceae</taxon>
        <taxon>Saccharospirillum</taxon>
    </lineage>
</organism>
<evidence type="ECO:0000259" key="12">
    <source>
        <dbReference type="Pfam" id="PF00534"/>
    </source>
</evidence>
<dbReference type="InterPro" id="IPR013534">
    <property type="entry name" value="Starch_synth_cat_dom"/>
</dbReference>
<dbReference type="RefSeq" id="WP_189606502.1">
    <property type="nucleotide sequence ID" value="NZ_BMXR01000001.1"/>
</dbReference>
<reference evidence="14" key="1">
    <citation type="journal article" date="2014" name="Int. J. Syst. Evol. Microbiol.">
        <title>Complete genome sequence of Corynebacterium casei LMG S-19264T (=DSM 44701T), isolated from a smear-ripened cheese.</title>
        <authorList>
            <consortium name="US DOE Joint Genome Institute (JGI-PGF)"/>
            <person name="Walter F."/>
            <person name="Albersmeier A."/>
            <person name="Kalinowski J."/>
            <person name="Ruckert C."/>
        </authorList>
    </citation>
    <scope>NUCLEOTIDE SEQUENCE</scope>
    <source>
        <strain evidence="14">KCTC 22169</strain>
    </source>
</reference>
<dbReference type="PANTHER" id="PTHR45825:SF11">
    <property type="entry name" value="ALPHA AMYLASE DOMAIN-CONTAINING PROTEIN"/>
    <property type="match status" value="1"/>
</dbReference>
<feature type="binding site" evidence="11">
    <location>
        <position position="22"/>
    </location>
    <ligand>
        <name>ADP-alpha-D-glucose</name>
        <dbReference type="ChEBI" id="CHEBI:57498"/>
    </ligand>
</feature>
<keyword evidence="8 11" id="KW-0808">Transferase</keyword>
<evidence type="ECO:0000256" key="6">
    <source>
        <dbReference type="ARBA" id="ARBA00019935"/>
    </source>
</evidence>
<gene>
    <name evidence="11 14" type="primary">glgA</name>
    <name evidence="14" type="ORF">GCM10007392_00660</name>
</gene>
<dbReference type="EMBL" id="BMXR01000001">
    <property type="protein sequence ID" value="GGX38366.1"/>
    <property type="molecule type" value="Genomic_DNA"/>
</dbReference>
<evidence type="ECO:0000313" key="15">
    <source>
        <dbReference type="Proteomes" id="UP000626148"/>
    </source>
</evidence>
<dbReference type="Gene3D" id="3.40.50.2000">
    <property type="entry name" value="Glycogen Phosphorylase B"/>
    <property type="match status" value="2"/>
</dbReference>
<evidence type="ECO:0000256" key="8">
    <source>
        <dbReference type="ARBA" id="ARBA00022679"/>
    </source>
</evidence>
<dbReference type="HAMAP" id="MF_00484">
    <property type="entry name" value="Glycogen_synth"/>
    <property type="match status" value="1"/>
</dbReference>
<comment type="caution">
    <text evidence="14">The sequence shown here is derived from an EMBL/GenBank/DDBJ whole genome shotgun (WGS) entry which is preliminary data.</text>
</comment>
<evidence type="ECO:0000256" key="10">
    <source>
        <dbReference type="ARBA" id="ARBA00031722"/>
    </source>
</evidence>
<dbReference type="NCBIfam" id="NF001899">
    <property type="entry name" value="PRK00654.1-2"/>
    <property type="match status" value="1"/>
</dbReference>
<dbReference type="SUPFAM" id="SSF53756">
    <property type="entry name" value="UDP-Glycosyltransferase/glycogen phosphorylase"/>
    <property type="match status" value="1"/>
</dbReference>
<dbReference type="GO" id="GO:0009011">
    <property type="term" value="F:alpha-1,4-glucan glucosyltransferase (ADP-glucose donor) activity"/>
    <property type="evidence" value="ECO:0007669"/>
    <property type="project" value="UniProtKB-UniRule"/>
</dbReference>
<dbReference type="GO" id="GO:0005829">
    <property type="term" value="C:cytosol"/>
    <property type="evidence" value="ECO:0007669"/>
    <property type="project" value="TreeGrafter"/>
</dbReference>
<dbReference type="NCBIfam" id="TIGR02095">
    <property type="entry name" value="glgA"/>
    <property type="match status" value="1"/>
</dbReference>
<dbReference type="EC" id="2.4.1.21" evidence="5 11"/>
<evidence type="ECO:0000256" key="3">
    <source>
        <dbReference type="ARBA" id="ARBA00004964"/>
    </source>
</evidence>
<evidence type="ECO:0000256" key="11">
    <source>
        <dbReference type="HAMAP-Rule" id="MF_00484"/>
    </source>
</evidence>
<comment type="function">
    <text evidence="2 11">Synthesizes alpha-1,4-glucan chains using ADP-glucose.</text>
</comment>
<proteinExistence type="inferred from homology"/>
<dbReference type="GO" id="GO:0005978">
    <property type="term" value="P:glycogen biosynthetic process"/>
    <property type="evidence" value="ECO:0007669"/>
    <property type="project" value="UniProtKB-UniRule"/>
</dbReference>
<feature type="domain" description="Glycosyl transferase family 1" evidence="12">
    <location>
        <begin position="301"/>
        <end position="453"/>
    </location>
</feature>
<evidence type="ECO:0000256" key="7">
    <source>
        <dbReference type="ARBA" id="ARBA00022676"/>
    </source>
</evidence>
<dbReference type="Proteomes" id="UP000626148">
    <property type="component" value="Unassembled WGS sequence"/>
</dbReference>
<reference evidence="14" key="2">
    <citation type="submission" date="2020-09" db="EMBL/GenBank/DDBJ databases">
        <authorList>
            <person name="Sun Q."/>
            <person name="Kim S."/>
        </authorList>
    </citation>
    <scope>NUCLEOTIDE SEQUENCE</scope>
    <source>
        <strain evidence="14">KCTC 22169</strain>
    </source>
</reference>
<sequence>MASTDRPLKILVVASEVEGLVKTGGLADVARALPATLTALGHDVQVVTPAYSRTEPIWSHWPSQSLCVHLNLFDETWMAARTGSHEGLPLVQLEHAESFDRPGIYDDGRWPYPDNARRFGLLSKGALQWCKDNDWRPDIVHANDWQAALCCFYLKEHFKYDTFFDNTRSLLSLHNAAYQGQVPASWLQPLGIHEQFFHPGAFEDFGQINLLKGGIRFADALCAVSPGYADELVTDLGGHGLGALFRDRSDALVGILNGCDYGQWSPETDPMIPATYTTPDEPGKAECKRRLQQEMGFAERDVPLLVSVSRLTDQKGFHLLIPTLWEVLRERDIQIALLGSGDPQLAAHLHRLANHFPDKVAFVEGYDNALSHRMEAGGDAFLMPSIFEPCGLNQIYSLRYGTLPLVRAVGGLKDTVVPLSATQRNTRSATGFMFEEPSEAALRAEIERMVDVYERNPKLWLAMQRNAMKQRFEWESAAREYLKTYRRMLGENL</sequence>
<evidence type="ECO:0000256" key="9">
    <source>
        <dbReference type="ARBA" id="ARBA00023056"/>
    </source>
</evidence>
<comment type="pathway">
    <text evidence="3 11">Glycan biosynthesis; glycogen biosynthesis.</text>
</comment>
<dbReference type="InterPro" id="IPR011835">
    <property type="entry name" value="GS/SS"/>
</dbReference>
<dbReference type="InterPro" id="IPR001296">
    <property type="entry name" value="Glyco_trans_1"/>
</dbReference>
<evidence type="ECO:0000256" key="4">
    <source>
        <dbReference type="ARBA" id="ARBA00010281"/>
    </source>
</evidence>
<evidence type="ECO:0000256" key="5">
    <source>
        <dbReference type="ARBA" id="ARBA00012588"/>
    </source>
</evidence>
<dbReference type="Pfam" id="PF00534">
    <property type="entry name" value="Glycos_transf_1"/>
    <property type="match status" value="1"/>
</dbReference>
<keyword evidence="7 11" id="KW-0328">Glycosyltransferase</keyword>
<comment type="similarity">
    <text evidence="4 11">Belongs to the glycosyltransferase 1 family. Bacterial/plant glycogen synthase subfamily.</text>
</comment>
<dbReference type="PANTHER" id="PTHR45825">
    <property type="entry name" value="GRANULE-BOUND STARCH SYNTHASE 1, CHLOROPLASTIC/AMYLOPLASTIC"/>
    <property type="match status" value="1"/>
</dbReference>
<keyword evidence="9 11" id="KW-0320">Glycogen biosynthesis</keyword>
<dbReference type="Pfam" id="PF08323">
    <property type="entry name" value="Glyco_transf_5"/>
    <property type="match status" value="1"/>
</dbReference>
<name>A0A918N5A9_9GAMM</name>
<dbReference type="CDD" id="cd03791">
    <property type="entry name" value="GT5_Glycogen_synthase_DULL1-like"/>
    <property type="match status" value="1"/>
</dbReference>
<evidence type="ECO:0000256" key="2">
    <source>
        <dbReference type="ARBA" id="ARBA00002764"/>
    </source>
</evidence>